<evidence type="ECO:0000313" key="3">
    <source>
        <dbReference type="Proteomes" id="UP000198873"/>
    </source>
</evidence>
<organism evidence="2 3">
    <name type="scientific">Streptomyces harbinensis</name>
    <dbReference type="NCBI Taxonomy" id="1176198"/>
    <lineage>
        <taxon>Bacteria</taxon>
        <taxon>Bacillati</taxon>
        <taxon>Actinomycetota</taxon>
        <taxon>Actinomycetes</taxon>
        <taxon>Kitasatosporales</taxon>
        <taxon>Streptomycetaceae</taxon>
        <taxon>Streptomyces</taxon>
    </lineage>
</organism>
<name>A0A1I6P8S7_9ACTN</name>
<reference evidence="3" key="1">
    <citation type="submission" date="2016-10" db="EMBL/GenBank/DDBJ databases">
        <authorList>
            <person name="Varghese N."/>
            <person name="Submissions S."/>
        </authorList>
    </citation>
    <scope>NUCLEOTIDE SEQUENCE [LARGE SCALE GENOMIC DNA]</scope>
    <source>
        <strain evidence="3">CGMCC 4.7047</strain>
    </source>
</reference>
<dbReference type="CDD" id="cd13589">
    <property type="entry name" value="PBP2_polyamine_RpCGA009"/>
    <property type="match status" value="1"/>
</dbReference>
<dbReference type="RefSeq" id="WP_106438378.1">
    <property type="nucleotide sequence ID" value="NZ_CP054938.1"/>
</dbReference>
<dbReference type="PANTHER" id="PTHR30006:SF2">
    <property type="entry name" value="ABC TRANSPORTER SUBSTRATE-BINDING PROTEIN"/>
    <property type="match status" value="1"/>
</dbReference>
<sequence length="362" mass="38096">MAIPKLRGGVLAAGTTAALLTLTACGSGSGSDSGSGESGELAGSTIVVSTFPFGVEDFQTNIVEPFERATGAKVEIDSGSNADRLTQLQLSGGSPGVDVMLISDTFAALGQEQDLFQRFDAEDVPNLAELNEFAVDDAYAGPAYTYQLNGILYRSDEITSEEAAEWSLFEDPALAGKVALPDISATAGQLTVSGIAEAYGSGPYDVDTAFSVMGDWAPDVLQFYTSTTEVSNLISQGEILAVPTIIGFVPPLVASGQPIGWIPPNEGRYMATNRLMIPEGAPNLEGAYAFIDYMLSQEAQEASIATDLPVRPDVTAAPSFTGLMGENAGDPVEMGYRTLSPEEITANRTDWVERFAREVSGK</sequence>
<dbReference type="GO" id="GO:0015888">
    <property type="term" value="P:thiamine transport"/>
    <property type="evidence" value="ECO:0007669"/>
    <property type="project" value="TreeGrafter"/>
</dbReference>
<dbReference type="Gene3D" id="3.40.190.10">
    <property type="entry name" value="Periplasmic binding protein-like II"/>
    <property type="match status" value="2"/>
</dbReference>
<dbReference type="AlphaFoldDB" id="A0A1I6P8S7"/>
<accession>A0A1I6P8S7</accession>
<dbReference type="Proteomes" id="UP000198873">
    <property type="component" value="Unassembled WGS sequence"/>
</dbReference>
<dbReference type="STRING" id="1176198.SAMN05444716_101345"/>
<dbReference type="Pfam" id="PF13416">
    <property type="entry name" value="SBP_bac_8"/>
    <property type="match status" value="1"/>
</dbReference>
<evidence type="ECO:0000313" key="2">
    <source>
        <dbReference type="EMBL" id="SFS36508.1"/>
    </source>
</evidence>
<proteinExistence type="predicted"/>
<gene>
    <name evidence="2" type="ORF">SAMN05444716_101345</name>
</gene>
<dbReference type="PANTHER" id="PTHR30006">
    <property type="entry name" value="THIAMINE-BINDING PERIPLASMIC PROTEIN-RELATED"/>
    <property type="match status" value="1"/>
</dbReference>
<dbReference type="GO" id="GO:0030976">
    <property type="term" value="F:thiamine pyrophosphate binding"/>
    <property type="evidence" value="ECO:0007669"/>
    <property type="project" value="TreeGrafter"/>
</dbReference>
<keyword evidence="1" id="KW-0732">Signal</keyword>
<dbReference type="GO" id="GO:0030975">
    <property type="term" value="F:thiamine binding"/>
    <property type="evidence" value="ECO:0007669"/>
    <property type="project" value="TreeGrafter"/>
</dbReference>
<protein>
    <submittedName>
        <fullName evidence="2">Putative spermidine/putrescine transport system substrate-binding protein</fullName>
    </submittedName>
</protein>
<dbReference type="PROSITE" id="PS51257">
    <property type="entry name" value="PROKAR_LIPOPROTEIN"/>
    <property type="match status" value="1"/>
</dbReference>
<evidence type="ECO:0000256" key="1">
    <source>
        <dbReference type="ARBA" id="ARBA00022729"/>
    </source>
</evidence>
<keyword evidence="3" id="KW-1185">Reference proteome</keyword>
<dbReference type="EMBL" id="FPAB01000001">
    <property type="protein sequence ID" value="SFS36508.1"/>
    <property type="molecule type" value="Genomic_DNA"/>
</dbReference>
<dbReference type="SUPFAM" id="SSF53850">
    <property type="entry name" value="Periplasmic binding protein-like II"/>
    <property type="match status" value="1"/>
</dbReference>
<dbReference type="InterPro" id="IPR006059">
    <property type="entry name" value="SBP"/>
</dbReference>
<dbReference type="GO" id="GO:0030288">
    <property type="term" value="C:outer membrane-bounded periplasmic space"/>
    <property type="evidence" value="ECO:0007669"/>
    <property type="project" value="TreeGrafter"/>
</dbReference>